<keyword evidence="6" id="KW-1185">Reference proteome</keyword>
<sequence length="1041" mass="114962">MIELVGTDNTLQDNSQQNLNLANNTLTNSLQQNAQLLQNDQQRLTQNIEALRQQNQAKLGSDMAIAQAEGNPNNGFTGLLSGLAQAGLQYLDYSKKKELSDYQIKVDEAVIQKKELAAKQAAQQDAKEAAVTQALGDIHTKYLAGGFKEGGLLVGAINYRNEAFDVLEKSGLTPEQVTKFSNVIYQNVKTQLDSDNTRITEQTDKIEKNRTSTILSGKLIEISPEISKIKANPTADINPTLEQLSTKINGILTDPNINLSDSDKYTLISSLWDEVQKAVGENQSARAQIVAQLEGARKYTIEASQITARYKSKLGTQEEIPRSVYEYQLFEARRRNGLPATLNDPDPFQAQKDYRTAQELSQALEQGQIDEISQEVNNIGTTNEQVGALTLLFMNNRSVLEQYKNDPIRSKIPGVRAAISLAEEHDRDFDRLSKIPGEKADLNLTIAKVQQNDTEWLIVQSKKGGVFGELFGGINKEDVTQWNAARSRYLEAANAKLRTLDEEAERIRSKYQPYGLDKPPEALKKEGPKRIEAVQTYINTQAQAAQKRAQESRNTRLGIQGNFNAGQGEGINSDYVIQDPDTGSIMFNSSTLTNINAFLTVSTPFSNDVTGGSARSKIILPFPAGTKNIALTRRDYREKRPTHIHAGEDIVVPSGTPITFYMQGRVVQKKFDKNGYGWYVTIKGADGPYHRFAHLSSTNVEVGDVVAPGNTIALSGNTGRSSGAHLHWEIRTNDGFKEQGTIDPIEYMSSQSVVVSNTKRPTGDTTNATYKGGNQPRVPNNATQLAGGFYIHNGRLGRINQPDRPLTDANKTFTPQNPAKTGYQSSMAPQQDMSDTHGYAYLANNAAMREAINKGAKELGIPGAVLADIINNETSFSPSKMQSAHGAGGQYVGIMGFGQDALDDISAQFKMPRITIHQLMKLPPEKQVPWMVKYFQLSYVKPHVQGKGAEYYAAAVLGGWSLARDLAKDKNKALNRRDSYGTTLREYLNRMGKPVGRKWQSSAVRIERLIATTHTGYHEGCKVCEQLRRSDSFVPHISQFA</sequence>
<reference evidence="5 6" key="1">
    <citation type="journal article" date="2020" name="ISME J.">
        <title>Comparative genomics reveals insights into cyanobacterial evolution and habitat adaptation.</title>
        <authorList>
            <person name="Chen M.Y."/>
            <person name="Teng W.K."/>
            <person name="Zhao L."/>
            <person name="Hu C.X."/>
            <person name="Zhou Y.K."/>
            <person name="Han B.P."/>
            <person name="Song L.R."/>
            <person name="Shu W.S."/>
        </authorList>
    </citation>
    <scope>NUCLEOTIDE SEQUENCE [LARGE SCALE GENOMIC DNA]</scope>
    <source>
        <strain evidence="5 6">FACHB-288</strain>
    </source>
</reference>
<keyword evidence="2" id="KW-0175">Coiled coil</keyword>
<accession>A0ABR8AJC6</accession>
<evidence type="ECO:0000256" key="2">
    <source>
        <dbReference type="SAM" id="Coils"/>
    </source>
</evidence>
<dbReference type="CDD" id="cd12797">
    <property type="entry name" value="M23_peptidase"/>
    <property type="match status" value="1"/>
</dbReference>
<feature type="domain" description="M23ase beta-sheet core" evidence="4">
    <location>
        <begin position="644"/>
        <end position="734"/>
    </location>
</feature>
<proteinExistence type="predicted"/>
<dbReference type="InterPro" id="IPR011055">
    <property type="entry name" value="Dup_hybrid_motif"/>
</dbReference>
<evidence type="ECO:0000259" key="4">
    <source>
        <dbReference type="Pfam" id="PF01551"/>
    </source>
</evidence>
<keyword evidence="1" id="KW-0732">Signal</keyword>
<evidence type="ECO:0000256" key="1">
    <source>
        <dbReference type="ARBA" id="ARBA00022729"/>
    </source>
</evidence>
<feature type="compositionally biased region" description="Polar residues" evidence="3">
    <location>
        <begin position="755"/>
        <end position="769"/>
    </location>
</feature>
<feature type="region of interest" description="Disordered" evidence="3">
    <location>
        <begin position="755"/>
        <end position="778"/>
    </location>
</feature>
<comment type="caution">
    <text evidence="5">The sequence shown here is derived from an EMBL/GenBank/DDBJ whole genome shotgun (WGS) entry which is preliminary data.</text>
</comment>
<organism evidence="5 6">
    <name type="scientific">Calothrix parietina FACHB-288</name>
    <dbReference type="NCBI Taxonomy" id="2692896"/>
    <lineage>
        <taxon>Bacteria</taxon>
        <taxon>Bacillati</taxon>
        <taxon>Cyanobacteriota</taxon>
        <taxon>Cyanophyceae</taxon>
        <taxon>Nostocales</taxon>
        <taxon>Calotrichaceae</taxon>
        <taxon>Calothrix</taxon>
    </lineage>
</organism>
<gene>
    <name evidence="5" type="ORF">H6G24_32585</name>
</gene>
<dbReference type="Pfam" id="PF01551">
    <property type="entry name" value="Peptidase_M23"/>
    <property type="match status" value="1"/>
</dbReference>
<protein>
    <submittedName>
        <fullName evidence="5">Peptidoglycan DD-metalloendopeptidase family protein</fullName>
    </submittedName>
</protein>
<dbReference type="Proteomes" id="UP000658514">
    <property type="component" value="Unassembled WGS sequence"/>
</dbReference>
<dbReference type="InterPro" id="IPR050570">
    <property type="entry name" value="Cell_wall_metabolism_enzyme"/>
</dbReference>
<dbReference type="PANTHER" id="PTHR21666:SF289">
    <property type="entry name" value="L-ALA--D-GLU ENDOPEPTIDASE"/>
    <property type="match status" value="1"/>
</dbReference>
<dbReference type="PANTHER" id="PTHR21666">
    <property type="entry name" value="PEPTIDASE-RELATED"/>
    <property type="match status" value="1"/>
</dbReference>
<evidence type="ECO:0000313" key="6">
    <source>
        <dbReference type="Proteomes" id="UP000658514"/>
    </source>
</evidence>
<evidence type="ECO:0000256" key="3">
    <source>
        <dbReference type="SAM" id="MobiDB-lite"/>
    </source>
</evidence>
<dbReference type="RefSeq" id="WP_190550705.1">
    <property type="nucleotide sequence ID" value="NZ_CAWPNO010000115.1"/>
</dbReference>
<dbReference type="SUPFAM" id="SSF51261">
    <property type="entry name" value="Duplicated hybrid motif"/>
    <property type="match status" value="1"/>
</dbReference>
<dbReference type="InterPro" id="IPR016047">
    <property type="entry name" value="M23ase_b-sheet_dom"/>
</dbReference>
<dbReference type="EMBL" id="JACJQH010000078">
    <property type="protein sequence ID" value="MBD2200150.1"/>
    <property type="molecule type" value="Genomic_DNA"/>
</dbReference>
<dbReference type="Gene3D" id="2.70.70.10">
    <property type="entry name" value="Glucose Permease (Domain IIA)"/>
    <property type="match status" value="1"/>
</dbReference>
<evidence type="ECO:0000313" key="5">
    <source>
        <dbReference type="EMBL" id="MBD2200150.1"/>
    </source>
</evidence>
<feature type="coiled-coil region" evidence="2">
    <location>
        <begin position="27"/>
        <end position="54"/>
    </location>
</feature>
<name>A0ABR8AJC6_9CYAN</name>